<dbReference type="GO" id="GO:0003941">
    <property type="term" value="F:L-serine ammonia-lyase activity"/>
    <property type="evidence" value="ECO:0007669"/>
    <property type="project" value="TreeGrafter"/>
</dbReference>
<evidence type="ECO:0000313" key="5">
    <source>
        <dbReference type="EMBL" id="GHO46495.1"/>
    </source>
</evidence>
<dbReference type="PANTHER" id="PTHR48078">
    <property type="entry name" value="THREONINE DEHYDRATASE, MITOCHONDRIAL-RELATED"/>
    <property type="match status" value="1"/>
</dbReference>
<dbReference type="PROSITE" id="PS50206">
    <property type="entry name" value="RHODANESE_3"/>
    <property type="match status" value="1"/>
</dbReference>
<accession>A0A8J3MSU9</accession>
<dbReference type="GO" id="GO:0004794">
    <property type="term" value="F:threonine deaminase activity"/>
    <property type="evidence" value="ECO:0007669"/>
    <property type="project" value="TreeGrafter"/>
</dbReference>
<organism evidence="5 6">
    <name type="scientific">Ktedonospora formicarum</name>
    <dbReference type="NCBI Taxonomy" id="2778364"/>
    <lineage>
        <taxon>Bacteria</taxon>
        <taxon>Bacillati</taxon>
        <taxon>Chloroflexota</taxon>
        <taxon>Ktedonobacteria</taxon>
        <taxon>Ktedonobacterales</taxon>
        <taxon>Ktedonobacteraceae</taxon>
        <taxon>Ktedonospora</taxon>
    </lineage>
</organism>
<comment type="cofactor">
    <cofactor evidence="1">
        <name>pyridoxal 5'-phosphate</name>
        <dbReference type="ChEBI" id="CHEBI:597326"/>
    </cofactor>
</comment>
<dbReference type="RefSeq" id="WP_220195869.1">
    <property type="nucleotide sequence ID" value="NZ_BNJF01000002.1"/>
</dbReference>
<dbReference type="SUPFAM" id="SSF53686">
    <property type="entry name" value="Tryptophan synthase beta subunit-like PLP-dependent enzymes"/>
    <property type="match status" value="1"/>
</dbReference>
<dbReference type="Pfam" id="PF00291">
    <property type="entry name" value="PALP"/>
    <property type="match status" value="1"/>
</dbReference>
<name>A0A8J3MSU9_9CHLR</name>
<proteinExistence type="predicted"/>
<dbReference type="InterPro" id="IPR001926">
    <property type="entry name" value="TrpB-like_PALP"/>
</dbReference>
<evidence type="ECO:0000256" key="2">
    <source>
        <dbReference type="ARBA" id="ARBA00022898"/>
    </source>
</evidence>
<dbReference type="AlphaFoldDB" id="A0A8J3MSU9"/>
<dbReference type="GO" id="GO:0006567">
    <property type="term" value="P:L-threonine catabolic process"/>
    <property type="evidence" value="ECO:0007669"/>
    <property type="project" value="TreeGrafter"/>
</dbReference>
<dbReference type="EMBL" id="BNJF01000002">
    <property type="protein sequence ID" value="GHO46495.1"/>
    <property type="molecule type" value="Genomic_DNA"/>
</dbReference>
<keyword evidence="2" id="KW-0663">Pyridoxal phosphate</keyword>
<sequence length="312" mass="33875">MFPDQYYQHVIRTPFVRYQGPLAPGSELWLKDETKQVGKSFKFRGTYHRLLEEAPGTTVVTASTGNHGMGVSLAAQMLNLKVQVFVPAHISTVKAQMLTELGAKVVKVEGGYDECVQEALRVERETGAPYISSLDDPSVVHGHSSLFREIREQTEEPLDALYLPVGGGGLLAGCLEAYENSGQHIIGVELECVPSMKIALASNERVLLPPAKSMAEGMLVRQAGVLPLKRARAYPSFDVELISEEEIRHTLHLLWKHNGIRAEGAGGSAVGAALRYLETHANQRAAAVITGGNIDEDTFQSAISGYMAAEAH</sequence>
<dbReference type="Proteomes" id="UP000612362">
    <property type="component" value="Unassembled WGS sequence"/>
</dbReference>
<protein>
    <recommendedName>
        <fullName evidence="4">Rhodanese domain-containing protein</fullName>
    </recommendedName>
</protein>
<dbReference type="GO" id="GO:0006565">
    <property type="term" value="P:L-serine catabolic process"/>
    <property type="evidence" value="ECO:0007669"/>
    <property type="project" value="TreeGrafter"/>
</dbReference>
<dbReference type="InterPro" id="IPR050147">
    <property type="entry name" value="Ser/Thr_Dehydratase"/>
</dbReference>
<reference evidence="5" key="1">
    <citation type="submission" date="2020-10" db="EMBL/GenBank/DDBJ databases">
        <title>Taxonomic study of unclassified bacteria belonging to the class Ktedonobacteria.</title>
        <authorList>
            <person name="Yabe S."/>
            <person name="Wang C.M."/>
            <person name="Zheng Y."/>
            <person name="Sakai Y."/>
            <person name="Cavaletti L."/>
            <person name="Monciardini P."/>
            <person name="Donadio S."/>
        </authorList>
    </citation>
    <scope>NUCLEOTIDE SEQUENCE</scope>
    <source>
        <strain evidence="5">SOSP1-1</strain>
    </source>
</reference>
<gene>
    <name evidence="5" type="ORF">KSX_46580</name>
</gene>
<evidence type="ECO:0000256" key="3">
    <source>
        <dbReference type="ARBA" id="ARBA00023239"/>
    </source>
</evidence>
<dbReference type="PANTHER" id="PTHR48078:SF6">
    <property type="entry name" value="L-THREONINE DEHYDRATASE CATABOLIC TDCB"/>
    <property type="match status" value="1"/>
</dbReference>
<keyword evidence="6" id="KW-1185">Reference proteome</keyword>
<dbReference type="InterPro" id="IPR036052">
    <property type="entry name" value="TrpB-like_PALP_sf"/>
</dbReference>
<dbReference type="GO" id="GO:0009097">
    <property type="term" value="P:isoleucine biosynthetic process"/>
    <property type="evidence" value="ECO:0007669"/>
    <property type="project" value="TreeGrafter"/>
</dbReference>
<comment type="caution">
    <text evidence="5">The sequence shown here is derived from an EMBL/GenBank/DDBJ whole genome shotgun (WGS) entry which is preliminary data.</text>
</comment>
<dbReference type="Gene3D" id="3.40.50.1100">
    <property type="match status" value="2"/>
</dbReference>
<evidence type="ECO:0000256" key="1">
    <source>
        <dbReference type="ARBA" id="ARBA00001933"/>
    </source>
</evidence>
<evidence type="ECO:0000313" key="6">
    <source>
        <dbReference type="Proteomes" id="UP000612362"/>
    </source>
</evidence>
<keyword evidence="3" id="KW-0456">Lyase</keyword>
<feature type="domain" description="Rhodanese" evidence="4">
    <location>
        <begin position="95"/>
        <end position="124"/>
    </location>
</feature>
<evidence type="ECO:0000259" key="4">
    <source>
        <dbReference type="PROSITE" id="PS50206"/>
    </source>
</evidence>
<dbReference type="InterPro" id="IPR001763">
    <property type="entry name" value="Rhodanese-like_dom"/>
</dbReference>